<keyword evidence="2" id="KW-1185">Reference proteome</keyword>
<evidence type="ECO:0000313" key="3">
    <source>
        <dbReference type="WBParaSite" id="ASIM_0000640801-mRNA-1"/>
    </source>
</evidence>
<name>A0A0M3JFK6_ANISI</name>
<proteinExistence type="predicted"/>
<reference evidence="3" key="1">
    <citation type="submission" date="2017-02" db="UniProtKB">
        <authorList>
            <consortium name="WormBaseParasite"/>
        </authorList>
    </citation>
    <scope>IDENTIFICATION</scope>
</reference>
<evidence type="ECO:0000313" key="1">
    <source>
        <dbReference type="EMBL" id="VDK26663.1"/>
    </source>
</evidence>
<reference evidence="1 2" key="2">
    <citation type="submission" date="2018-11" db="EMBL/GenBank/DDBJ databases">
        <authorList>
            <consortium name="Pathogen Informatics"/>
        </authorList>
    </citation>
    <scope>NUCLEOTIDE SEQUENCE [LARGE SCALE GENOMIC DNA]</scope>
</reference>
<dbReference type="AlphaFoldDB" id="A0A0M3JFK6"/>
<dbReference type="WBParaSite" id="ASIM_0000640801-mRNA-1">
    <property type="protein sequence ID" value="ASIM_0000640801-mRNA-1"/>
    <property type="gene ID" value="ASIM_0000640801"/>
</dbReference>
<evidence type="ECO:0000313" key="2">
    <source>
        <dbReference type="Proteomes" id="UP000267096"/>
    </source>
</evidence>
<gene>
    <name evidence="1" type="ORF">ASIM_LOCUS6194</name>
</gene>
<sequence length="83" mass="9735">MNEFTAEEPEDEDAFAVKNLMNKFKNIEKEPTKIAAHERPIELEGIKVEAKNIKEQFEKGAINEDETAEEKRKRLEEEFARLK</sequence>
<protein>
    <submittedName>
        <fullName evidence="3">DUF4316 domain-containing protein</fullName>
    </submittedName>
</protein>
<organism evidence="3">
    <name type="scientific">Anisakis simplex</name>
    <name type="common">Herring worm</name>
    <dbReference type="NCBI Taxonomy" id="6269"/>
    <lineage>
        <taxon>Eukaryota</taxon>
        <taxon>Metazoa</taxon>
        <taxon>Ecdysozoa</taxon>
        <taxon>Nematoda</taxon>
        <taxon>Chromadorea</taxon>
        <taxon>Rhabditida</taxon>
        <taxon>Spirurina</taxon>
        <taxon>Ascaridomorpha</taxon>
        <taxon>Ascaridoidea</taxon>
        <taxon>Anisakidae</taxon>
        <taxon>Anisakis</taxon>
        <taxon>Anisakis simplex complex</taxon>
    </lineage>
</organism>
<dbReference type="OrthoDB" id="1679758at2759"/>
<accession>A0A0M3JFK6</accession>
<dbReference type="EMBL" id="UYRR01013116">
    <property type="protein sequence ID" value="VDK26663.1"/>
    <property type="molecule type" value="Genomic_DNA"/>
</dbReference>
<dbReference type="Proteomes" id="UP000267096">
    <property type="component" value="Unassembled WGS sequence"/>
</dbReference>